<organism evidence="13 14">
    <name type="scientific">Desulfosarcina ovata subsp. sediminis</name>
    <dbReference type="NCBI Taxonomy" id="885957"/>
    <lineage>
        <taxon>Bacteria</taxon>
        <taxon>Pseudomonadati</taxon>
        <taxon>Thermodesulfobacteriota</taxon>
        <taxon>Desulfobacteria</taxon>
        <taxon>Desulfobacterales</taxon>
        <taxon>Desulfosarcinaceae</taxon>
        <taxon>Desulfosarcina</taxon>
    </lineage>
</organism>
<reference evidence="13 14" key="1">
    <citation type="submission" date="2019-11" db="EMBL/GenBank/DDBJ databases">
        <title>Comparative genomics of hydrocarbon-degrading Desulfosarcina strains.</title>
        <authorList>
            <person name="Watanabe M."/>
            <person name="Kojima H."/>
            <person name="Fukui M."/>
        </authorList>
    </citation>
    <scope>NUCLEOTIDE SEQUENCE [LARGE SCALE GENOMIC DNA]</scope>
    <source>
        <strain evidence="13 14">28bB2T</strain>
    </source>
</reference>
<proteinExistence type="inferred from homology"/>
<dbReference type="GO" id="GO:0006508">
    <property type="term" value="P:proteolysis"/>
    <property type="evidence" value="ECO:0007669"/>
    <property type="project" value="UniProtKB-KW"/>
</dbReference>
<feature type="transmembrane region" description="Helical" evidence="9">
    <location>
        <begin position="87"/>
        <end position="107"/>
    </location>
</feature>
<evidence type="ECO:0000256" key="2">
    <source>
        <dbReference type="ARBA" id="ARBA00022475"/>
    </source>
</evidence>
<dbReference type="KEGG" id="dov:DSCO28_11190"/>
<dbReference type="GO" id="GO:0004190">
    <property type="term" value="F:aspartic-type endopeptidase activity"/>
    <property type="evidence" value="ECO:0007669"/>
    <property type="project" value="UniProtKB-UniRule"/>
</dbReference>
<evidence type="ECO:0000256" key="6">
    <source>
        <dbReference type="ARBA" id="ARBA00022801"/>
    </source>
</evidence>
<feature type="transmembrane region" description="Helical" evidence="9">
    <location>
        <begin position="153"/>
        <end position="177"/>
    </location>
</feature>
<dbReference type="InterPro" id="IPR001872">
    <property type="entry name" value="Peptidase_A8"/>
</dbReference>
<dbReference type="PANTHER" id="PTHR33695">
    <property type="entry name" value="LIPOPROTEIN SIGNAL PEPTIDASE"/>
    <property type="match status" value="1"/>
</dbReference>
<keyword evidence="6 9" id="KW-0378">Hydrolase</keyword>
<feature type="transmembrane region" description="Helical" evidence="9">
    <location>
        <begin position="25"/>
        <end position="44"/>
    </location>
</feature>
<gene>
    <name evidence="9 13" type="primary">lspA</name>
    <name evidence="13" type="ORF">DSCO28_11190</name>
</gene>
<comment type="subcellular location">
    <subcellularLocation>
        <location evidence="9">Cell membrane</location>
        <topology evidence="9">Multi-pass membrane protein</topology>
    </subcellularLocation>
</comment>
<evidence type="ECO:0000256" key="11">
    <source>
        <dbReference type="RuleBase" id="RU004181"/>
    </source>
</evidence>
<keyword evidence="2 9" id="KW-1003">Cell membrane</keyword>
<dbReference type="EMBL" id="AP021876">
    <property type="protein sequence ID" value="BBO80553.1"/>
    <property type="molecule type" value="Genomic_DNA"/>
</dbReference>
<evidence type="ECO:0000256" key="1">
    <source>
        <dbReference type="ARBA" id="ARBA00006139"/>
    </source>
</evidence>
<evidence type="ECO:0000256" key="7">
    <source>
        <dbReference type="ARBA" id="ARBA00022989"/>
    </source>
</evidence>
<dbReference type="Proteomes" id="UP000425960">
    <property type="component" value="Chromosome"/>
</dbReference>
<comment type="catalytic activity">
    <reaction evidence="9 10">
        <text>Release of signal peptides from bacterial membrane prolipoproteins. Hydrolyzes -Xaa-Yaa-Zaa-|-(S,diacylglyceryl)Cys-, in which Xaa is hydrophobic (preferably Leu), and Yaa (Ala or Ser) and Zaa (Gly or Ala) have small, neutral side chains.</text>
        <dbReference type="EC" id="3.4.23.36"/>
    </reaction>
</comment>
<dbReference type="PROSITE" id="PS00855">
    <property type="entry name" value="SPASE_II"/>
    <property type="match status" value="1"/>
</dbReference>
<evidence type="ECO:0000256" key="9">
    <source>
        <dbReference type="HAMAP-Rule" id="MF_00161"/>
    </source>
</evidence>
<evidence type="ECO:0000256" key="4">
    <source>
        <dbReference type="ARBA" id="ARBA00022692"/>
    </source>
</evidence>
<feature type="region of interest" description="Disordered" evidence="12">
    <location>
        <begin position="1"/>
        <end position="23"/>
    </location>
</feature>
<dbReference type="EC" id="3.4.23.36" evidence="9"/>
<keyword evidence="8 9" id="KW-0472">Membrane</keyword>
<sequence length="182" mass="19770">MAARSGNASGRSKKEREGRRRPPSLGARAFVMTAALVVILDQITKLLVLGGVPLYHRIRVIPGFFDLTHIRNPGGAFGFMAAGSPGIRNLLFIGVSGIAMGMIVYFYRMTPKTHAWLASALAMIFGGAVGNLIDRLRFGEVVDFLYFYVGAYHWPAFNVADSAITIGITIFIAHVVLGKMPE</sequence>
<dbReference type="HAMAP" id="MF_00161">
    <property type="entry name" value="LspA"/>
    <property type="match status" value="1"/>
</dbReference>
<protein>
    <recommendedName>
        <fullName evidence="9">Lipoprotein signal peptidase</fullName>
        <ecNumber evidence="9">3.4.23.36</ecNumber>
    </recommendedName>
    <alternativeName>
        <fullName evidence="9">Prolipoprotein signal peptidase</fullName>
    </alternativeName>
    <alternativeName>
        <fullName evidence="9">Signal peptidase II</fullName>
        <shortName evidence="9">SPase II</shortName>
    </alternativeName>
</protein>
<keyword evidence="13" id="KW-0449">Lipoprotein</keyword>
<dbReference type="PANTHER" id="PTHR33695:SF1">
    <property type="entry name" value="LIPOPROTEIN SIGNAL PEPTIDASE"/>
    <property type="match status" value="1"/>
</dbReference>
<dbReference type="NCBIfam" id="TIGR00077">
    <property type="entry name" value="lspA"/>
    <property type="match status" value="1"/>
</dbReference>
<evidence type="ECO:0000256" key="10">
    <source>
        <dbReference type="RuleBase" id="RU000594"/>
    </source>
</evidence>
<evidence type="ECO:0000256" key="5">
    <source>
        <dbReference type="ARBA" id="ARBA00022750"/>
    </source>
</evidence>
<evidence type="ECO:0000313" key="14">
    <source>
        <dbReference type="Proteomes" id="UP000425960"/>
    </source>
</evidence>
<keyword evidence="3 9" id="KW-0645">Protease</keyword>
<comment type="function">
    <text evidence="9 10">This protein specifically catalyzes the removal of signal peptides from prolipoproteins.</text>
</comment>
<evidence type="ECO:0000256" key="8">
    <source>
        <dbReference type="ARBA" id="ARBA00023136"/>
    </source>
</evidence>
<comment type="pathway">
    <text evidence="9">Protein modification; lipoprotein biosynthesis (signal peptide cleavage).</text>
</comment>
<name>A0A5K7ZR45_9BACT</name>
<dbReference type="AlphaFoldDB" id="A0A5K7ZR45"/>
<dbReference type="PRINTS" id="PR00781">
    <property type="entry name" value="LIPOSIGPTASE"/>
</dbReference>
<keyword evidence="4 9" id="KW-0812">Transmembrane</keyword>
<accession>A0A5K7ZR45</accession>
<evidence type="ECO:0000313" key="13">
    <source>
        <dbReference type="EMBL" id="BBO80553.1"/>
    </source>
</evidence>
<evidence type="ECO:0000256" key="12">
    <source>
        <dbReference type="SAM" id="MobiDB-lite"/>
    </source>
</evidence>
<feature type="active site" evidence="9">
    <location>
        <position position="143"/>
    </location>
</feature>
<dbReference type="GO" id="GO:0005886">
    <property type="term" value="C:plasma membrane"/>
    <property type="evidence" value="ECO:0007669"/>
    <property type="project" value="UniProtKB-SubCell"/>
</dbReference>
<evidence type="ECO:0000256" key="3">
    <source>
        <dbReference type="ARBA" id="ARBA00022670"/>
    </source>
</evidence>
<keyword evidence="5 9" id="KW-0064">Aspartyl protease</keyword>
<dbReference type="Pfam" id="PF01252">
    <property type="entry name" value="Peptidase_A8"/>
    <property type="match status" value="1"/>
</dbReference>
<keyword evidence="7 9" id="KW-1133">Transmembrane helix</keyword>
<dbReference type="UniPathway" id="UPA00665"/>
<feature type="active site" evidence="9">
    <location>
        <position position="161"/>
    </location>
</feature>
<comment type="similarity">
    <text evidence="1 9 11">Belongs to the peptidase A8 family.</text>
</comment>
<feature type="transmembrane region" description="Helical" evidence="9">
    <location>
        <begin position="114"/>
        <end position="133"/>
    </location>
</feature>